<evidence type="ECO:0000256" key="2">
    <source>
        <dbReference type="ARBA" id="ARBA00023134"/>
    </source>
</evidence>
<dbReference type="GO" id="GO:0003924">
    <property type="term" value="F:GTPase activity"/>
    <property type="evidence" value="ECO:0007669"/>
    <property type="project" value="InterPro"/>
</dbReference>
<dbReference type="Gene3D" id="3.40.50.300">
    <property type="entry name" value="P-loop containing nucleotide triphosphate hydrolases"/>
    <property type="match status" value="1"/>
</dbReference>
<sequence>MNLDNDNELQLRIGLFGAGGVGKSTITIRFIQNIFIGDYDPTIEEEYRKIFDLNDKKISLNTLDTARGEEYYQISWRWARYSQVFVYVYSITDRDSFERIIDFHKSATKCLDGNENYRKILIGNKNDLFTKRVVKTKEGKELANKLNCKFIETSAKNVENINQLFYEASILGIGELKNPKKNQKKNQNKNKKGKCLLM</sequence>
<dbReference type="PROSITE" id="PS51421">
    <property type="entry name" value="RAS"/>
    <property type="match status" value="1"/>
</dbReference>
<dbReference type="InterPro" id="IPR001806">
    <property type="entry name" value="Small_GTPase"/>
</dbReference>
<dbReference type="Proteomes" id="UP001149090">
    <property type="component" value="Unassembled WGS sequence"/>
</dbReference>
<dbReference type="AlphaFoldDB" id="A0A9Q0R7X7"/>
<dbReference type="Pfam" id="PF00071">
    <property type="entry name" value="Ras"/>
    <property type="match status" value="1"/>
</dbReference>
<dbReference type="InterPro" id="IPR020849">
    <property type="entry name" value="Small_GTPase_Ras-type"/>
</dbReference>
<dbReference type="SUPFAM" id="SSF52540">
    <property type="entry name" value="P-loop containing nucleoside triphosphate hydrolases"/>
    <property type="match status" value="1"/>
</dbReference>
<dbReference type="GO" id="GO:0007165">
    <property type="term" value="P:signal transduction"/>
    <property type="evidence" value="ECO:0007669"/>
    <property type="project" value="InterPro"/>
</dbReference>
<dbReference type="GO" id="GO:0005525">
    <property type="term" value="F:GTP binding"/>
    <property type="evidence" value="ECO:0007669"/>
    <property type="project" value="UniProtKB-KW"/>
</dbReference>
<evidence type="ECO:0000256" key="3">
    <source>
        <dbReference type="SAM" id="MobiDB-lite"/>
    </source>
</evidence>
<dbReference type="PROSITE" id="PS51420">
    <property type="entry name" value="RHO"/>
    <property type="match status" value="1"/>
</dbReference>
<protein>
    <submittedName>
        <fullName evidence="4">Ras gtpase</fullName>
    </submittedName>
</protein>
<gene>
    <name evidence="4" type="ORF">M0811_11366</name>
</gene>
<dbReference type="GO" id="GO:0016020">
    <property type="term" value="C:membrane"/>
    <property type="evidence" value="ECO:0007669"/>
    <property type="project" value="InterPro"/>
</dbReference>
<accession>A0A9Q0R7X7</accession>
<dbReference type="InterPro" id="IPR005225">
    <property type="entry name" value="Small_GTP-bd"/>
</dbReference>
<keyword evidence="2" id="KW-0342">GTP-binding</keyword>
<organism evidence="4 5">
    <name type="scientific">Anaeramoeba ignava</name>
    <name type="common">Anaerobic marine amoeba</name>
    <dbReference type="NCBI Taxonomy" id="1746090"/>
    <lineage>
        <taxon>Eukaryota</taxon>
        <taxon>Metamonada</taxon>
        <taxon>Anaeramoebidae</taxon>
        <taxon>Anaeramoeba</taxon>
    </lineage>
</organism>
<feature type="region of interest" description="Disordered" evidence="3">
    <location>
        <begin position="179"/>
        <end position="198"/>
    </location>
</feature>
<keyword evidence="5" id="KW-1185">Reference proteome</keyword>
<evidence type="ECO:0000256" key="1">
    <source>
        <dbReference type="ARBA" id="ARBA00022741"/>
    </source>
</evidence>
<dbReference type="EMBL" id="JAPDFW010000100">
    <property type="protein sequence ID" value="KAJ5070001.1"/>
    <property type="molecule type" value="Genomic_DNA"/>
</dbReference>
<dbReference type="PRINTS" id="PR00449">
    <property type="entry name" value="RASTRNSFRMNG"/>
</dbReference>
<name>A0A9Q0R7X7_ANAIG</name>
<dbReference type="SMART" id="SM00173">
    <property type="entry name" value="RAS"/>
    <property type="match status" value="1"/>
</dbReference>
<evidence type="ECO:0000313" key="5">
    <source>
        <dbReference type="Proteomes" id="UP001149090"/>
    </source>
</evidence>
<reference evidence="4" key="1">
    <citation type="submission" date="2022-10" db="EMBL/GenBank/DDBJ databases">
        <title>Novel sulphate-reducing endosymbionts in the free-living metamonad Anaeramoeba.</title>
        <authorList>
            <person name="Jerlstrom-Hultqvist J."/>
            <person name="Cepicka I."/>
            <person name="Gallot-Lavallee L."/>
            <person name="Salas-Leiva D."/>
            <person name="Curtis B.A."/>
            <person name="Zahonova K."/>
            <person name="Pipaliya S."/>
            <person name="Dacks J."/>
            <person name="Roger A.J."/>
        </authorList>
    </citation>
    <scope>NUCLEOTIDE SEQUENCE</scope>
    <source>
        <strain evidence="4">BMAN</strain>
    </source>
</reference>
<proteinExistence type="predicted"/>
<dbReference type="PROSITE" id="PS51419">
    <property type="entry name" value="RAB"/>
    <property type="match status" value="1"/>
</dbReference>
<dbReference type="OrthoDB" id="18798at2759"/>
<comment type="caution">
    <text evidence="4">The sequence shown here is derived from an EMBL/GenBank/DDBJ whole genome shotgun (WGS) entry which is preliminary data.</text>
</comment>
<dbReference type="SMART" id="SM00175">
    <property type="entry name" value="RAB"/>
    <property type="match status" value="1"/>
</dbReference>
<dbReference type="NCBIfam" id="TIGR00231">
    <property type="entry name" value="small_GTP"/>
    <property type="match status" value="1"/>
</dbReference>
<keyword evidence="1" id="KW-0547">Nucleotide-binding</keyword>
<evidence type="ECO:0000313" key="4">
    <source>
        <dbReference type="EMBL" id="KAJ5070001.1"/>
    </source>
</evidence>
<dbReference type="InterPro" id="IPR027417">
    <property type="entry name" value="P-loop_NTPase"/>
</dbReference>
<dbReference type="FunFam" id="3.40.50.300:FF:001447">
    <property type="entry name" value="Ras-related protein Rab-1B"/>
    <property type="match status" value="1"/>
</dbReference>
<dbReference type="PANTHER" id="PTHR24070">
    <property type="entry name" value="RAS, DI-RAS, AND RHEB FAMILY MEMBERS OF SMALL GTPASE SUPERFAMILY"/>
    <property type="match status" value="1"/>
</dbReference>
<dbReference type="SMART" id="SM00174">
    <property type="entry name" value="RHO"/>
    <property type="match status" value="1"/>
</dbReference>